<protein>
    <submittedName>
        <fullName evidence="2">Sugar phosphate isomerase/epimerase</fullName>
    </submittedName>
</protein>
<dbReference type="SUPFAM" id="SSF51658">
    <property type="entry name" value="Xylose isomerase-like"/>
    <property type="match status" value="1"/>
</dbReference>
<keyword evidence="2" id="KW-0413">Isomerase</keyword>
<dbReference type="InterPro" id="IPR013022">
    <property type="entry name" value="Xyl_isomerase-like_TIM-brl"/>
</dbReference>
<dbReference type="PANTHER" id="PTHR12110">
    <property type="entry name" value="HYDROXYPYRUVATE ISOMERASE"/>
    <property type="match status" value="1"/>
</dbReference>
<dbReference type="InterPro" id="IPR036237">
    <property type="entry name" value="Xyl_isomerase-like_sf"/>
</dbReference>
<reference evidence="2 3" key="1">
    <citation type="submission" date="2016-10" db="EMBL/GenBank/DDBJ databases">
        <authorList>
            <person name="de Groot N.N."/>
        </authorList>
    </citation>
    <scope>NUCLEOTIDE SEQUENCE [LARGE SCALE GENOMIC DNA]</scope>
    <source>
        <strain evidence="2 3">AR67</strain>
    </source>
</reference>
<dbReference type="InterPro" id="IPR050312">
    <property type="entry name" value="IolE/XylAMocC-like"/>
</dbReference>
<sequence>MTGIYDCFGYGAGYDVPFRERYRLIRAAGFGCVMLWWSDKFGRGEGFEQDAFLAGQAGLILENMHAPVHEQDDLSEDNLSGDHVLHDYLKCVEDCDKYHIPTVVIHLPDDSHPLNALGNSRIDRIIDRAGELGVQIAFENLRNIRNLESTLERVTFTHVGFCYDSCHHINYASGKDLLKAYGDRLKALHLHDNGGIRGQHQLPFDGKIDLAMVMENLRNIGYKGAVTLEPMNWDYGHIDIRSFLGLAHERAERLEQML</sequence>
<dbReference type="RefSeq" id="WP_074960819.1">
    <property type="nucleotide sequence ID" value="NZ_FOKQ01000009.1"/>
</dbReference>
<dbReference type="Proteomes" id="UP000182192">
    <property type="component" value="Unassembled WGS sequence"/>
</dbReference>
<evidence type="ECO:0000259" key="1">
    <source>
        <dbReference type="Pfam" id="PF01261"/>
    </source>
</evidence>
<organism evidence="2 3">
    <name type="scientific">Ruminococcus albus</name>
    <dbReference type="NCBI Taxonomy" id="1264"/>
    <lineage>
        <taxon>Bacteria</taxon>
        <taxon>Bacillati</taxon>
        <taxon>Bacillota</taxon>
        <taxon>Clostridia</taxon>
        <taxon>Eubacteriales</taxon>
        <taxon>Oscillospiraceae</taxon>
        <taxon>Ruminococcus</taxon>
    </lineage>
</organism>
<dbReference type="EMBL" id="FOKQ01000009">
    <property type="protein sequence ID" value="SFC24507.1"/>
    <property type="molecule type" value="Genomic_DNA"/>
</dbReference>
<dbReference type="GO" id="GO:0016853">
    <property type="term" value="F:isomerase activity"/>
    <property type="evidence" value="ECO:0007669"/>
    <property type="project" value="UniProtKB-KW"/>
</dbReference>
<accession>A0A1I1HKB1</accession>
<gene>
    <name evidence="2" type="ORF">SAMN02910406_01397</name>
</gene>
<dbReference type="Pfam" id="PF01261">
    <property type="entry name" value="AP_endonuc_2"/>
    <property type="match status" value="1"/>
</dbReference>
<proteinExistence type="predicted"/>
<feature type="domain" description="Xylose isomerase-like TIM barrel" evidence="1">
    <location>
        <begin position="23"/>
        <end position="230"/>
    </location>
</feature>
<evidence type="ECO:0000313" key="3">
    <source>
        <dbReference type="Proteomes" id="UP000182192"/>
    </source>
</evidence>
<dbReference type="AlphaFoldDB" id="A0A1I1HKB1"/>
<name>A0A1I1HKB1_RUMAL</name>
<dbReference type="Gene3D" id="3.20.20.150">
    <property type="entry name" value="Divalent-metal-dependent TIM barrel enzymes"/>
    <property type="match status" value="1"/>
</dbReference>
<dbReference type="OrthoDB" id="9801960at2"/>
<evidence type="ECO:0000313" key="2">
    <source>
        <dbReference type="EMBL" id="SFC24507.1"/>
    </source>
</evidence>
<dbReference type="PANTHER" id="PTHR12110:SF21">
    <property type="entry name" value="XYLOSE ISOMERASE-LIKE TIM BARREL DOMAIN-CONTAINING PROTEIN"/>
    <property type="match status" value="1"/>
</dbReference>